<gene>
    <name evidence="4" type="ORF">AB1Y20_007850</name>
</gene>
<feature type="transmembrane region" description="Helical" evidence="2">
    <location>
        <begin position="241"/>
        <end position="264"/>
    </location>
</feature>
<evidence type="ECO:0000256" key="2">
    <source>
        <dbReference type="SAM" id="Phobius"/>
    </source>
</evidence>
<feature type="transmembrane region" description="Helical" evidence="2">
    <location>
        <begin position="118"/>
        <end position="139"/>
    </location>
</feature>
<feature type="transmembrane region" description="Helical" evidence="2">
    <location>
        <begin position="330"/>
        <end position="353"/>
    </location>
</feature>
<dbReference type="AlphaFoldDB" id="A0AB34IS28"/>
<evidence type="ECO:0000256" key="1">
    <source>
        <dbReference type="SAM" id="MobiDB-lite"/>
    </source>
</evidence>
<evidence type="ECO:0000259" key="3">
    <source>
        <dbReference type="Pfam" id="PF00892"/>
    </source>
</evidence>
<comment type="caution">
    <text evidence="4">The sequence shown here is derived from an EMBL/GenBank/DDBJ whole genome shotgun (WGS) entry which is preliminary data.</text>
</comment>
<dbReference type="SUPFAM" id="SSF103481">
    <property type="entry name" value="Multidrug resistance efflux transporter EmrE"/>
    <property type="match status" value="1"/>
</dbReference>
<keyword evidence="2" id="KW-0812">Transmembrane</keyword>
<name>A0AB34IS28_PRYPA</name>
<feature type="transmembrane region" description="Helical" evidence="2">
    <location>
        <begin position="208"/>
        <end position="229"/>
    </location>
</feature>
<keyword evidence="2" id="KW-0472">Membrane</keyword>
<dbReference type="Proteomes" id="UP001515480">
    <property type="component" value="Unassembled WGS sequence"/>
</dbReference>
<accession>A0AB34IS28</accession>
<dbReference type="GO" id="GO:0016020">
    <property type="term" value="C:membrane"/>
    <property type="evidence" value="ECO:0007669"/>
    <property type="project" value="InterPro"/>
</dbReference>
<sequence>MAMEGSAAPLGALAPPGGDGELPAGSHRSDTPPAAPPPPSALHALLHALRTRAPHLCLVVAIAASQVGASQLSSRLLHEARLPPFFLMWFSTAWNLLLALPLLSSRVDACLAHWPHRLPSLALCVAPFYLLWAGANTLYTQGLALLPPPLVTALFSVTPALVALLSAPLLRRRLSRLTLLASLVAAAGVTLIARPWRAPAEPARAAGAPLLGVLAVLGAAGCAATYKVCFRRVFGEAPAPFVLLVLALLGGWAVSLGSALLWAIDGGELRRGEVELTPRAWALLCAKSLLDLAFNFLIAYGISITHPLFVSIGTLLSTPLNVLFELCTQGTVPSVAGGGGMGLIVCSFALILIDDSRRELSETGASASLIANEASVQRDVASLAGAPFPSQKVVSEEG</sequence>
<evidence type="ECO:0000313" key="4">
    <source>
        <dbReference type="EMBL" id="KAL1506986.1"/>
    </source>
</evidence>
<feature type="transmembrane region" description="Helical" evidence="2">
    <location>
        <begin position="177"/>
        <end position="196"/>
    </location>
</feature>
<dbReference type="EMBL" id="JBGBPQ010000018">
    <property type="protein sequence ID" value="KAL1506986.1"/>
    <property type="molecule type" value="Genomic_DNA"/>
</dbReference>
<feature type="domain" description="EamA" evidence="3">
    <location>
        <begin position="59"/>
        <end position="193"/>
    </location>
</feature>
<dbReference type="InterPro" id="IPR026505">
    <property type="entry name" value="Solute_c_fam_35_mem_F3/F4"/>
</dbReference>
<dbReference type="InterPro" id="IPR000620">
    <property type="entry name" value="EamA_dom"/>
</dbReference>
<keyword evidence="5" id="KW-1185">Reference proteome</keyword>
<protein>
    <recommendedName>
        <fullName evidence="3">EamA domain-containing protein</fullName>
    </recommendedName>
</protein>
<organism evidence="4 5">
    <name type="scientific">Prymnesium parvum</name>
    <name type="common">Toxic golden alga</name>
    <dbReference type="NCBI Taxonomy" id="97485"/>
    <lineage>
        <taxon>Eukaryota</taxon>
        <taxon>Haptista</taxon>
        <taxon>Haptophyta</taxon>
        <taxon>Prymnesiophyceae</taxon>
        <taxon>Prymnesiales</taxon>
        <taxon>Prymnesiaceae</taxon>
        <taxon>Prymnesium</taxon>
    </lineage>
</organism>
<reference evidence="4 5" key="1">
    <citation type="journal article" date="2024" name="Science">
        <title>Giant polyketide synthase enzymes in the biosynthesis of giant marine polyether toxins.</title>
        <authorList>
            <person name="Fallon T.R."/>
            <person name="Shende V.V."/>
            <person name="Wierzbicki I.H."/>
            <person name="Pendleton A.L."/>
            <person name="Watervoot N.F."/>
            <person name="Auber R.P."/>
            <person name="Gonzalez D.J."/>
            <person name="Wisecaver J.H."/>
            <person name="Moore B.S."/>
        </authorList>
    </citation>
    <scope>NUCLEOTIDE SEQUENCE [LARGE SCALE GENOMIC DNA]</scope>
    <source>
        <strain evidence="4 5">12B1</strain>
    </source>
</reference>
<dbReference type="Pfam" id="PF00892">
    <property type="entry name" value="EamA"/>
    <property type="match status" value="1"/>
</dbReference>
<evidence type="ECO:0000313" key="5">
    <source>
        <dbReference type="Proteomes" id="UP001515480"/>
    </source>
</evidence>
<feature type="compositionally biased region" description="Low complexity" evidence="1">
    <location>
        <begin position="7"/>
        <end position="25"/>
    </location>
</feature>
<feature type="region of interest" description="Disordered" evidence="1">
    <location>
        <begin position="1"/>
        <end position="37"/>
    </location>
</feature>
<proteinExistence type="predicted"/>
<dbReference type="InterPro" id="IPR037185">
    <property type="entry name" value="EmrE-like"/>
</dbReference>
<feature type="transmembrane region" description="Helical" evidence="2">
    <location>
        <begin position="307"/>
        <end position="324"/>
    </location>
</feature>
<feature type="transmembrane region" description="Helical" evidence="2">
    <location>
        <begin position="86"/>
        <end position="106"/>
    </location>
</feature>
<feature type="transmembrane region" description="Helical" evidence="2">
    <location>
        <begin position="151"/>
        <end position="170"/>
    </location>
</feature>
<keyword evidence="2" id="KW-1133">Transmembrane helix</keyword>
<dbReference type="PANTHER" id="PTHR19346:SF4">
    <property type="entry name" value="SUGAR PHOSPHATE TRANSPORTER DOMAIN-CONTAINING PROTEIN"/>
    <property type="match status" value="1"/>
</dbReference>
<dbReference type="PANTHER" id="PTHR19346">
    <property type="entry name" value="SUGAR PHOSPHATE TRANSPORTER DOMAIN-CONTAINING PROTEIN"/>
    <property type="match status" value="1"/>
</dbReference>